<comment type="caution">
    <text evidence="2">The sequence shown here is derived from an EMBL/GenBank/DDBJ whole genome shotgun (WGS) entry which is preliminary data.</text>
</comment>
<dbReference type="PANTHER" id="PTHR43610:SF1">
    <property type="entry name" value="N-ACETYLTRANSFERASE DOMAIN-CONTAINING PROTEIN"/>
    <property type="match status" value="1"/>
</dbReference>
<evidence type="ECO:0000259" key="1">
    <source>
        <dbReference type="PROSITE" id="PS51186"/>
    </source>
</evidence>
<evidence type="ECO:0000313" key="3">
    <source>
        <dbReference type="Proteomes" id="UP001597260"/>
    </source>
</evidence>
<dbReference type="EMBL" id="JBHTMP010000010">
    <property type="protein sequence ID" value="MFD1321178.1"/>
    <property type="molecule type" value="Genomic_DNA"/>
</dbReference>
<proteinExistence type="predicted"/>
<evidence type="ECO:0000313" key="2">
    <source>
        <dbReference type="EMBL" id="MFD1321178.1"/>
    </source>
</evidence>
<dbReference type="Pfam" id="PF13302">
    <property type="entry name" value="Acetyltransf_3"/>
    <property type="match status" value="1"/>
</dbReference>
<dbReference type="SUPFAM" id="SSF55729">
    <property type="entry name" value="Acyl-CoA N-acyltransferases (Nat)"/>
    <property type="match status" value="1"/>
</dbReference>
<dbReference type="Gene3D" id="3.40.630.30">
    <property type="match status" value="1"/>
</dbReference>
<sequence>MSATVTLAEKPTLTGKLVLLRPVGVADLPGLTELVTDPEVRRLTGSHASFDVKALEWWYATRAEHDDRLDLAIVERATGEYVGEVVLNELDRNNLSCSFRIALIGARAFGRGLGTEATRLILGHAFETVGLNRVTLEVYDFNPRARHVYEKAGFVHEGTQRQALRWEDAWVDAHSMAVLADEWVEHRGHPAVRG</sequence>
<keyword evidence="2" id="KW-0012">Acyltransferase</keyword>
<dbReference type="EC" id="2.3.-.-" evidence="2"/>
<dbReference type="Proteomes" id="UP001597260">
    <property type="component" value="Unassembled WGS sequence"/>
</dbReference>
<dbReference type="InterPro" id="IPR000182">
    <property type="entry name" value="GNAT_dom"/>
</dbReference>
<feature type="domain" description="N-acetyltransferase" evidence="1">
    <location>
        <begin position="18"/>
        <end position="177"/>
    </location>
</feature>
<reference evidence="3" key="1">
    <citation type="journal article" date="2019" name="Int. J. Syst. Evol. Microbiol.">
        <title>The Global Catalogue of Microorganisms (GCM) 10K type strain sequencing project: providing services to taxonomists for standard genome sequencing and annotation.</title>
        <authorList>
            <consortium name="The Broad Institute Genomics Platform"/>
            <consortium name="The Broad Institute Genome Sequencing Center for Infectious Disease"/>
            <person name="Wu L."/>
            <person name="Ma J."/>
        </authorList>
    </citation>
    <scope>NUCLEOTIDE SEQUENCE [LARGE SCALE GENOMIC DNA]</scope>
    <source>
        <strain evidence="3">JCM 31037</strain>
    </source>
</reference>
<dbReference type="PANTHER" id="PTHR43610">
    <property type="entry name" value="BLL6696 PROTEIN"/>
    <property type="match status" value="1"/>
</dbReference>
<name>A0ABW3YBK2_9ACTN</name>
<dbReference type="RefSeq" id="WP_377569081.1">
    <property type="nucleotide sequence ID" value="NZ_JBHTMP010000010.1"/>
</dbReference>
<keyword evidence="2" id="KW-0808">Transferase</keyword>
<dbReference type="GO" id="GO:0016746">
    <property type="term" value="F:acyltransferase activity"/>
    <property type="evidence" value="ECO:0007669"/>
    <property type="project" value="UniProtKB-KW"/>
</dbReference>
<organism evidence="2 3">
    <name type="scientific">Micromonospora sonneratiae</name>
    <dbReference type="NCBI Taxonomy" id="1184706"/>
    <lineage>
        <taxon>Bacteria</taxon>
        <taxon>Bacillati</taxon>
        <taxon>Actinomycetota</taxon>
        <taxon>Actinomycetes</taxon>
        <taxon>Micromonosporales</taxon>
        <taxon>Micromonosporaceae</taxon>
        <taxon>Micromonospora</taxon>
    </lineage>
</organism>
<dbReference type="PROSITE" id="PS51186">
    <property type="entry name" value="GNAT"/>
    <property type="match status" value="1"/>
</dbReference>
<gene>
    <name evidence="2" type="ORF">ACFQ4H_08760</name>
</gene>
<protein>
    <submittedName>
        <fullName evidence="2">GNAT family N-acetyltransferase</fullName>
        <ecNumber evidence="2">2.3.-.-</ecNumber>
    </submittedName>
</protein>
<accession>A0ABW3YBK2</accession>
<dbReference type="InterPro" id="IPR016181">
    <property type="entry name" value="Acyl_CoA_acyltransferase"/>
</dbReference>
<keyword evidence="3" id="KW-1185">Reference proteome</keyword>